<comment type="caution">
    <text evidence="3">The sequence shown here is derived from an EMBL/GenBank/DDBJ whole genome shotgun (WGS) entry which is preliminary data.</text>
</comment>
<reference evidence="3 4" key="1">
    <citation type="submission" date="2018-05" db="EMBL/GenBank/DDBJ databases">
        <title>Marinilabilia rubrum sp. nov., isolated from saltern sediment.</title>
        <authorList>
            <person name="Zhang R."/>
        </authorList>
    </citation>
    <scope>NUCLEOTIDE SEQUENCE [LARGE SCALE GENOMIC DNA]</scope>
    <source>
        <strain evidence="3 4">WTE16</strain>
    </source>
</reference>
<dbReference type="RefSeq" id="WP_109265535.1">
    <property type="nucleotide sequence ID" value="NZ_QEWP01000016.1"/>
</dbReference>
<keyword evidence="4" id="KW-1185">Reference proteome</keyword>
<dbReference type="InterPro" id="IPR035376">
    <property type="entry name" value="NigD_C"/>
</dbReference>
<dbReference type="Gene3D" id="2.60.40.2370">
    <property type="entry name" value="NigD-like, C-terminal beta sandwich domain"/>
    <property type="match status" value="1"/>
</dbReference>
<keyword evidence="1" id="KW-0732">Signal</keyword>
<dbReference type="InterPro" id="IPR038179">
    <property type="entry name" value="NigD-like_N_sf"/>
</dbReference>
<proteinExistence type="predicted"/>
<protein>
    <recommendedName>
        <fullName evidence="2">NigD-like C-terminal domain-containing protein</fullName>
    </recommendedName>
</protein>
<dbReference type="OrthoDB" id="1097285at2"/>
<dbReference type="Pfam" id="PF17415">
    <property type="entry name" value="NigD_C"/>
    <property type="match status" value="1"/>
</dbReference>
<evidence type="ECO:0000313" key="4">
    <source>
        <dbReference type="Proteomes" id="UP000244956"/>
    </source>
</evidence>
<dbReference type="EMBL" id="QEWP01000016">
    <property type="protein sequence ID" value="PWD98324.1"/>
    <property type="molecule type" value="Genomic_DNA"/>
</dbReference>
<organism evidence="3 4">
    <name type="scientific">Marinilabilia rubra</name>
    <dbReference type="NCBI Taxonomy" id="2162893"/>
    <lineage>
        <taxon>Bacteria</taxon>
        <taxon>Pseudomonadati</taxon>
        <taxon>Bacteroidota</taxon>
        <taxon>Bacteroidia</taxon>
        <taxon>Marinilabiliales</taxon>
        <taxon>Marinilabiliaceae</taxon>
        <taxon>Marinilabilia</taxon>
    </lineage>
</organism>
<sequence>MRRMFFALIIGALGLFFTGCLDDDNDTTPVQYFELGMTKVGDADQMQVVTDSELTLEFATFPENYEFEADTRVMVKYSVNERGEEGDSYDYLVDVYSIQDVVLKEIIELNEENRDTIGTDQLSINDVWVSGGFLNIDFSFYGTDEVHYFNLVKDPLEQPDSPNEVNLQIRHDARGDDALSRYRGLMSFYLESLQVEGEDSLNLKFPNQGFYAAPFSEIEVDYKYGTTE</sequence>
<dbReference type="Gene3D" id="2.40.50.500">
    <property type="entry name" value="NigD-like N-terminal OB domain"/>
    <property type="match status" value="1"/>
</dbReference>
<dbReference type="PROSITE" id="PS51257">
    <property type="entry name" value="PROKAR_LIPOPROTEIN"/>
    <property type="match status" value="1"/>
</dbReference>
<evidence type="ECO:0000313" key="3">
    <source>
        <dbReference type="EMBL" id="PWD98324.1"/>
    </source>
</evidence>
<dbReference type="Proteomes" id="UP000244956">
    <property type="component" value="Unassembled WGS sequence"/>
</dbReference>
<name>A0A2U2B5L2_9BACT</name>
<feature type="chain" id="PRO_5015396964" description="NigD-like C-terminal domain-containing protein" evidence="1">
    <location>
        <begin position="23"/>
        <end position="228"/>
    </location>
</feature>
<dbReference type="InterPro" id="IPR038143">
    <property type="entry name" value="NigD-like_C_dom_sf"/>
</dbReference>
<gene>
    <name evidence="3" type="ORF">DDZ16_16240</name>
</gene>
<evidence type="ECO:0000256" key="1">
    <source>
        <dbReference type="SAM" id="SignalP"/>
    </source>
</evidence>
<feature type="domain" description="NigD-like C-terminal" evidence="2">
    <location>
        <begin position="106"/>
        <end position="206"/>
    </location>
</feature>
<evidence type="ECO:0000259" key="2">
    <source>
        <dbReference type="Pfam" id="PF17415"/>
    </source>
</evidence>
<accession>A0A2U2B5L2</accession>
<feature type="signal peptide" evidence="1">
    <location>
        <begin position="1"/>
        <end position="22"/>
    </location>
</feature>
<dbReference type="AlphaFoldDB" id="A0A2U2B5L2"/>